<dbReference type="InterPro" id="IPR020894">
    <property type="entry name" value="Cadherin_CS"/>
</dbReference>
<dbReference type="InterPro" id="IPR002126">
    <property type="entry name" value="Cadherin-like_dom"/>
</dbReference>
<reference evidence="10" key="1">
    <citation type="journal article" date="2019" name="bioRxiv">
        <title>The Genome of the Zebra Mussel, Dreissena polymorpha: A Resource for Invasive Species Research.</title>
        <authorList>
            <person name="McCartney M.A."/>
            <person name="Auch B."/>
            <person name="Kono T."/>
            <person name="Mallez S."/>
            <person name="Zhang Y."/>
            <person name="Obille A."/>
            <person name="Becker A."/>
            <person name="Abrahante J.E."/>
            <person name="Garbe J."/>
            <person name="Badalamenti J.P."/>
            <person name="Herman A."/>
            <person name="Mangelson H."/>
            <person name="Liachko I."/>
            <person name="Sullivan S."/>
            <person name="Sone E.D."/>
            <person name="Koren S."/>
            <person name="Silverstein K.A.T."/>
            <person name="Beckman K.B."/>
            <person name="Gohl D.M."/>
        </authorList>
    </citation>
    <scope>NUCLEOTIDE SEQUENCE</scope>
    <source>
        <strain evidence="10">Duluth1</strain>
        <tissue evidence="10">Whole animal</tissue>
    </source>
</reference>
<dbReference type="GO" id="GO:0005509">
    <property type="term" value="F:calcium ion binding"/>
    <property type="evidence" value="ECO:0007669"/>
    <property type="project" value="UniProtKB-UniRule"/>
</dbReference>
<keyword evidence="2" id="KW-0812">Transmembrane</keyword>
<evidence type="ECO:0000256" key="4">
    <source>
        <dbReference type="ARBA" id="ARBA00022837"/>
    </source>
</evidence>
<dbReference type="InterPro" id="IPR015919">
    <property type="entry name" value="Cadherin-like_sf"/>
</dbReference>
<comment type="caution">
    <text evidence="10">The sequence shown here is derived from an EMBL/GenBank/DDBJ whole genome shotgun (WGS) entry which is preliminary data.</text>
</comment>
<dbReference type="PANTHER" id="PTHR24025:SF23">
    <property type="entry name" value="NEURAL-CADHERIN"/>
    <property type="match status" value="1"/>
</dbReference>
<keyword evidence="6" id="KW-1133">Transmembrane helix</keyword>
<dbReference type="Gene3D" id="2.60.40.60">
    <property type="entry name" value="Cadherins"/>
    <property type="match status" value="2"/>
</dbReference>
<proteinExistence type="predicted"/>
<evidence type="ECO:0000256" key="7">
    <source>
        <dbReference type="ARBA" id="ARBA00023136"/>
    </source>
</evidence>
<dbReference type="CDD" id="cd11304">
    <property type="entry name" value="Cadherin_repeat"/>
    <property type="match status" value="2"/>
</dbReference>
<keyword evidence="4 8" id="KW-0106">Calcium</keyword>
<evidence type="ECO:0000256" key="3">
    <source>
        <dbReference type="ARBA" id="ARBA00022737"/>
    </source>
</evidence>
<dbReference type="Pfam" id="PF00028">
    <property type="entry name" value="Cadherin"/>
    <property type="match status" value="1"/>
</dbReference>
<evidence type="ECO:0000259" key="9">
    <source>
        <dbReference type="PROSITE" id="PS50268"/>
    </source>
</evidence>
<accession>A0A9D4LTI0</accession>
<feature type="domain" description="Cadherin" evidence="9">
    <location>
        <begin position="1"/>
        <end position="60"/>
    </location>
</feature>
<dbReference type="GO" id="GO:0005886">
    <property type="term" value="C:plasma membrane"/>
    <property type="evidence" value="ECO:0007669"/>
    <property type="project" value="InterPro"/>
</dbReference>
<dbReference type="AlphaFoldDB" id="A0A9D4LTI0"/>
<dbReference type="PANTHER" id="PTHR24025">
    <property type="entry name" value="DESMOGLEIN FAMILY MEMBER"/>
    <property type="match status" value="1"/>
</dbReference>
<evidence type="ECO:0000313" key="10">
    <source>
        <dbReference type="EMBL" id="KAH3863517.1"/>
    </source>
</evidence>
<evidence type="ECO:0000256" key="1">
    <source>
        <dbReference type="ARBA" id="ARBA00004370"/>
    </source>
</evidence>
<dbReference type="SUPFAM" id="SSF49313">
    <property type="entry name" value="Cadherin-like"/>
    <property type="match status" value="2"/>
</dbReference>
<comment type="subcellular location">
    <subcellularLocation>
        <location evidence="1">Membrane</location>
    </subcellularLocation>
</comment>
<keyword evidence="5" id="KW-0130">Cell adhesion</keyword>
<dbReference type="Proteomes" id="UP000828390">
    <property type="component" value="Unassembled WGS sequence"/>
</dbReference>
<dbReference type="GO" id="GO:0005911">
    <property type="term" value="C:cell-cell junction"/>
    <property type="evidence" value="ECO:0007669"/>
    <property type="project" value="TreeGrafter"/>
</dbReference>
<dbReference type="InterPro" id="IPR050971">
    <property type="entry name" value="Cadherin-domain_protein"/>
</dbReference>
<keyword evidence="3" id="KW-0677">Repeat</keyword>
<reference evidence="10" key="2">
    <citation type="submission" date="2020-11" db="EMBL/GenBank/DDBJ databases">
        <authorList>
            <person name="McCartney M.A."/>
            <person name="Auch B."/>
            <person name="Kono T."/>
            <person name="Mallez S."/>
            <person name="Becker A."/>
            <person name="Gohl D.M."/>
            <person name="Silverstein K.A.T."/>
            <person name="Koren S."/>
            <person name="Bechman K.B."/>
            <person name="Herman A."/>
            <person name="Abrahante J.E."/>
            <person name="Garbe J."/>
        </authorList>
    </citation>
    <scope>NUCLEOTIDE SEQUENCE</scope>
    <source>
        <strain evidence="10">Duluth1</strain>
        <tissue evidence="10">Whole animal</tissue>
    </source>
</reference>
<dbReference type="PROSITE" id="PS00232">
    <property type="entry name" value="CADHERIN_1"/>
    <property type="match status" value="1"/>
</dbReference>
<organism evidence="10 11">
    <name type="scientific">Dreissena polymorpha</name>
    <name type="common">Zebra mussel</name>
    <name type="synonym">Mytilus polymorpha</name>
    <dbReference type="NCBI Taxonomy" id="45954"/>
    <lineage>
        <taxon>Eukaryota</taxon>
        <taxon>Metazoa</taxon>
        <taxon>Spiralia</taxon>
        <taxon>Lophotrochozoa</taxon>
        <taxon>Mollusca</taxon>
        <taxon>Bivalvia</taxon>
        <taxon>Autobranchia</taxon>
        <taxon>Heteroconchia</taxon>
        <taxon>Euheterodonta</taxon>
        <taxon>Imparidentia</taxon>
        <taxon>Neoheterodontei</taxon>
        <taxon>Myida</taxon>
        <taxon>Dreissenoidea</taxon>
        <taxon>Dreissenidae</taxon>
        <taxon>Dreissena</taxon>
    </lineage>
</organism>
<evidence type="ECO:0000256" key="6">
    <source>
        <dbReference type="ARBA" id="ARBA00022989"/>
    </source>
</evidence>
<evidence type="ECO:0000313" key="11">
    <source>
        <dbReference type="Proteomes" id="UP000828390"/>
    </source>
</evidence>
<protein>
    <recommendedName>
        <fullName evidence="9">Cadherin domain-containing protein</fullName>
    </recommendedName>
</protein>
<gene>
    <name evidence="10" type="ORF">DPMN_026506</name>
</gene>
<dbReference type="SMART" id="SM00112">
    <property type="entry name" value="CA"/>
    <property type="match status" value="1"/>
</dbReference>
<evidence type="ECO:0000256" key="2">
    <source>
        <dbReference type="ARBA" id="ARBA00022692"/>
    </source>
</evidence>
<dbReference type="EMBL" id="JAIWYP010000002">
    <property type="protein sequence ID" value="KAH3863517.1"/>
    <property type="molecule type" value="Genomic_DNA"/>
</dbReference>
<feature type="domain" description="Cadherin" evidence="9">
    <location>
        <begin position="78"/>
        <end position="167"/>
    </location>
</feature>
<evidence type="ECO:0000256" key="8">
    <source>
        <dbReference type="PROSITE-ProRule" id="PRU00043"/>
    </source>
</evidence>
<dbReference type="GO" id="GO:0007156">
    <property type="term" value="P:homophilic cell adhesion via plasma membrane adhesion molecules"/>
    <property type="evidence" value="ECO:0007669"/>
    <property type="project" value="InterPro"/>
</dbReference>
<dbReference type="PROSITE" id="PS50268">
    <property type="entry name" value="CADHERIN_2"/>
    <property type="match status" value="2"/>
</dbReference>
<sequence length="182" mass="18811">MFTVNNTGHVIVASTNTLDYESTRSYTVVFRAENSYKGGSSVLLTMQINVADENDNPPIFPANSSRVYVAPGLAKTAGSVITEVKATDRDSGANQNISYVIADAGVSPKFLIGQYSGVITSGGLNVSDGSYLLVILAVDGGAPALTGTTTVNLIVGDGSAALIARVWTLGVCSVMVFVGKLV</sequence>
<evidence type="ECO:0000256" key="5">
    <source>
        <dbReference type="ARBA" id="ARBA00022889"/>
    </source>
</evidence>
<name>A0A9D4LTI0_DREPO</name>
<keyword evidence="7" id="KW-0472">Membrane</keyword>
<keyword evidence="11" id="KW-1185">Reference proteome</keyword>